<dbReference type="eggNOG" id="COG0590">
    <property type="taxonomic scope" value="Bacteria"/>
</dbReference>
<dbReference type="EMBL" id="CP001618">
    <property type="protein sequence ID" value="ACQ82215.1"/>
    <property type="molecule type" value="Genomic_DNA"/>
</dbReference>
<dbReference type="PANTHER" id="PTHR11079">
    <property type="entry name" value="CYTOSINE DEAMINASE FAMILY MEMBER"/>
    <property type="match status" value="1"/>
</dbReference>
<keyword evidence="3" id="KW-1185">Reference proteome</keyword>
<dbReference type="Gene3D" id="3.40.140.10">
    <property type="entry name" value="Cytidine Deaminase, domain 2"/>
    <property type="match status" value="1"/>
</dbReference>
<dbReference type="RefSeq" id="WP_015884452.1">
    <property type="nucleotide sequence ID" value="NC_012669.1"/>
</dbReference>
<accession>C5C575</accession>
<dbReference type="SUPFAM" id="SSF53927">
    <property type="entry name" value="Cytidine deaminase-like"/>
    <property type="match status" value="1"/>
</dbReference>
<dbReference type="KEGG" id="bcv:Bcav_3974"/>
<dbReference type="InterPro" id="IPR016193">
    <property type="entry name" value="Cytidine_deaminase-like"/>
</dbReference>
<dbReference type="InterPro" id="IPR002125">
    <property type="entry name" value="CMP_dCMP_dom"/>
</dbReference>
<dbReference type="PANTHER" id="PTHR11079:SF202">
    <property type="entry name" value="TRNA-SPECIFIC ADENOSINE DEAMINASE"/>
    <property type="match status" value="1"/>
</dbReference>
<dbReference type="GO" id="GO:0052717">
    <property type="term" value="F:tRNA-specific adenosine-34 deaminase activity"/>
    <property type="evidence" value="ECO:0007669"/>
    <property type="project" value="TreeGrafter"/>
</dbReference>
<organism evidence="2 3">
    <name type="scientific">Beutenbergia cavernae (strain ATCC BAA-8 / DSM 12333 / CCUG 43141 / JCM 11478 / NBRC 16432 / NCIMB 13614 / HKI 0122)</name>
    <dbReference type="NCBI Taxonomy" id="471853"/>
    <lineage>
        <taxon>Bacteria</taxon>
        <taxon>Bacillati</taxon>
        <taxon>Actinomycetota</taxon>
        <taxon>Actinomycetes</taxon>
        <taxon>Micrococcales</taxon>
        <taxon>Beutenbergiaceae</taxon>
        <taxon>Beutenbergia</taxon>
    </lineage>
</organism>
<evidence type="ECO:0000259" key="1">
    <source>
        <dbReference type="PROSITE" id="PS51747"/>
    </source>
</evidence>
<protein>
    <submittedName>
        <fullName evidence="2">CMP/dCMP deaminase zinc-binding</fullName>
    </submittedName>
</protein>
<dbReference type="PROSITE" id="PS51747">
    <property type="entry name" value="CYT_DCMP_DEAMINASES_2"/>
    <property type="match status" value="1"/>
</dbReference>
<dbReference type="GO" id="GO:0002100">
    <property type="term" value="P:tRNA wobble adenosine to inosine editing"/>
    <property type="evidence" value="ECO:0007669"/>
    <property type="project" value="TreeGrafter"/>
</dbReference>
<dbReference type="Proteomes" id="UP000007962">
    <property type="component" value="Chromosome"/>
</dbReference>
<dbReference type="HOGENOM" id="CLU_025810_3_2_11"/>
<sequence length="176" mass="18787">MPWDNTEGPAVEPEAAVAEAVRVADDGLARGEMPIGAVVFAGEDVIGRAFTQEQSLGRRIVHADLLAMIAADEHRGFDRSAGPLTLAVNLEPCLMCLGAAITLGVERVFYGLASPNDGGVELLAQWRPPVEQQFFRRPREIRGGFQGDAVRRQFAGYAEGSGPAGMRAWARELAGG</sequence>
<evidence type="ECO:0000313" key="3">
    <source>
        <dbReference type="Proteomes" id="UP000007962"/>
    </source>
</evidence>
<dbReference type="Pfam" id="PF00383">
    <property type="entry name" value="dCMP_cyt_deam_1"/>
    <property type="match status" value="1"/>
</dbReference>
<dbReference type="CDD" id="cd01285">
    <property type="entry name" value="nucleoside_deaminase"/>
    <property type="match status" value="1"/>
</dbReference>
<feature type="domain" description="CMP/dCMP-type deaminase" evidence="1">
    <location>
        <begin position="11"/>
        <end position="122"/>
    </location>
</feature>
<evidence type="ECO:0000313" key="2">
    <source>
        <dbReference type="EMBL" id="ACQ82215.1"/>
    </source>
</evidence>
<dbReference type="AlphaFoldDB" id="C5C575"/>
<reference evidence="2 3" key="1">
    <citation type="journal article" date="2009" name="Stand. Genomic Sci.">
        <title>Complete genome sequence of Beutenbergia cavernae type strain (HKI 0122).</title>
        <authorList>
            <person name="Land M."/>
            <person name="Pukall R."/>
            <person name="Abt B."/>
            <person name="Goker M."/>
            <person name="Rohde M."/>
            <person name="Glavina Del Rio T."/>
            <person name="Tice H."/>
            <person name="Copeland A."/>
            <person name="Cheng J.F."/>
            <person name="Lucas S."/>
            <person name="Chen F."/>
            <person name="Nolan M."/>
            <person name="Bruce D."/>
            <person name="Goodwin L."/>
            <person name="Pitluck S."/>
            <person name="Ivanova N."/>
            <person name="Mavromatis K."/>
            <person name="Ovchinnikova G."/>
            <person name="Pati A."/>
            <person name="Chen A."/>
            <person name="Palaniappan K."/>
            <person name="Hauser L."/>
            <person name="Chang Y.J."/>
            <person name="Jefferies C.C."/>
            <person name="Saunders E."/>
            <person name="Brettin T."/>
            <person name="Detter J.C."/>
            <person name="Han C."/>
            <person name="Chain P."/>
            <person name="Bristow J."/>
            <person name="Eisen J.A."/>
            <person name="Markowitz V."/>
            <person name="Hugenholtz P."/>
            <person name="Kyrpides N.C."/>
            <person name="Klenk H.P."/>
            <person name="Lapidus A."/>
        </authorList>
    </citation>
    <scope>NUCLEOTIDE SEQUENCE [LARGE SCALE GENOMIC DNA]</scope>
    <source>
        <strain evidence="3">ATCC BAA-8 / DSM 12333 / NBRC 16432</strain>
    </source>
</reference>
<dbReference type="STRING" id="471853.Bcav_3974"/>
<proteinExistence type="predicted"/>
<gene>
    <name evidence="2" type="ordered locus">Bcav_3974</name>
</gene>
<name>C5C575_BEUC1</name>